<dbReference type="GO" id="GO:0003924">
    <property type="term" value="F:GTPase activity"/>
    <property type="evidence" value="ECO:0007669"/>
    <property type="project" value="InterPro"/>
</dbReference>
<gene>
    <name evidence="3" type="ORF">CEXT_133401</name>
</gene>
<dbReference type="InterPro" id="IPR003578">
    <property type="entry name" value="Small_GTPase_Rho"/>
</dbReference>
<dbReference type="InterPro" id="IPR001806">
    <property type="entry name" value="Small_GTPase"/>
</dbReference>
<name>A0AAV4NJQ0_CAEEX</name>
<evidence type="ECO:0000256" key="2">
    <source>
        <dbReference type="ARBA" id="ARBA00023134"/>
    </source>
</evidence>
<evidence type="ECO:0000313" key="4">
    <source>
        <dbReference type="Proteomes" id="UP001054945"/>
    </source>
</evidence>
<evidence type="ECO:0000256" key="1">
    <source>
        <dbReference type="ARBA" id="ARBA00022741"/>
    </source>
</evidence>
<dbReference type="GO" id="GO:0022412">
    <property type="term" value="P:cellular process involved in reproduction in multicellular organism"/>
    <property type="evidence" value="ECO:0007669"/>
    <property type="project" value="UniProtKB-ARBA"/>
</dbReference>
<dbReference type="AlphaFoldDB" id="A0AAV4NJQ0"/>
<dbReference type="SUPFAM" id="SSF52540">
    <property type="entry name" value="P-loop containing nucleoside triphosphate hydrolases"/>
    <property type="match status" value="1"/>
</dbReference>
<dbReference type="InterPro" id="IPR027417">
    <property type="entry name" value="P-loop_NTPase"/>
</dbReference>
<dbReference type="Gene3D" id="3.40.50.300">
    <property type="entry name" value="P-loop containing nucleotide triphosphate hydrolases"/>
    <property type="match status" value="1"/>
</dbReference>
<dbReference type="GO" id="GO:0003006">
    <property type="term" value="P:developmental process involved in reproduction"/>
    <property type="evidence" value="ECO:0007669"/>
    <property type="project" value="UniProtKB-ARBA"/>
</dbReference>
<dbReference type="Pfam" id="PF00071">
    <property type="entry name" value="Ras"/>
    <property type="match status" value="1"/>
</dbReference>
<dbReference type="GO" id="GO:0005525">
    <property type="term" value="F:GTP binding"/>
    <property type="evidence" value="ECO:0007669"/>
    <property type="project" value="UniProtKB-KW"/>
</dbReference>
<accession>A0AAV4NJQ0</accession>
<keyword evidence="2" id="KW-0342">GTP-binding</keyword>
<reference evidence="3 4" key="1">
    <citation type="submission" date="2021-06" db="EMBL/GenBank/DDBJ databases">
        <title>Caerostris extrusa draft genome.</title>
        <authorList>
            <person name="Kono N."/>
            <person name="Arakawa K."/>
        </authorList>
    </citation>
    <scope>NUCLEOTIDE SEQUENCE [LARGE SCALE GENOMIC DNA]</scope>
</reference>
<dbReference type="GO" id="GO:0001667">
    <property type="term" value="P:ameboidal-type cell migration"/>
    <property type="evidence" value="ECO:0007669"/>
    <property type="project" value="UniProtKB-ARBA"/>
</dbReference>
<evidence type="ECO:0000313" key="3">
    <source>
        <dbReference type="EMBL" id="GIX85037.1"/>
    </source>
</evidence>
<comment type="caution">
    <text evidence="3">The sequence shown here is derived from an EMBL/GenBank/DDBJ whole genome shotgun (WGS) entry which is preliminary data.</text>
</comment>
<sequence length="196" mass="22497">MASNSIAVNLRQSLSVFQETNVVYVFVLGKKECGKSRLIRAFPTDTIVDSNLPSLTVFESRELLSGSLFIFRFCELSEETFRLEEVKQTCQQQNTVLFFCFPIDDINSLQAMNLEWIAPLRNTIRIKLPSILVGTKKDLRLLPEEGRRTIKLSWGEKMRKCFGLQQYHEFSVFNEQSVFDLFSISVGLAMSTDLFS</sequence>
<dbReference type="SMART" id="SM00174">
    <property type="entry name" value="RHO"/>
    <property type="match status" value="1"/>
</dbReference>
<organism evidence="3 4">
    <name type="scientific">Caerostris extrusa</name>
    <name type="common">Bark spider</name>
    <name type="synonym">Caerostris bankana</name>
    <dbReference type="NCBI Taxonomy" id="172846"/>
    <lineage>
        <taxon>Eukaryota</taxon>
        <taxon>Metazoa</taxon>
        <taxon>Ecdysozoa</taxon>
        <taxon>Arthropoda</taxon>
        <taxon>Chelicerata</taxon>
        <taxon>Arachnida</taxon>
        <taxon>Araneae</taxon>
        <taxon>Araneomorphae</taxon>
        <taxon>Entelegynae</taxon>
        <taxon>Araneoidea</taxon>
        <taxon>Araneidae</taxon>
        <taxon>Caerostris</taxon>
    </lineage>
</organism>
<dbReference type="PANTHER" id="PTHR24072">
    <property type="entry name" value="RHO FAMILY GTPASE"/>
    <property type="match status" value="1"/>
</dbReference>
<dbReference type="GO" id="GO:0007264">
    <property type="term" value="P:small GTPase-mediated signal transduction"/>
    <property type="evidence" value="ECO:0007669"/>
    <property type="project" value="InterPro"/>
</dbReference>
<proteinExistence type="predicted"/>
<keyword evidence="1" id="KW-0547">Nucleotide-binding</keyword>
<dbReference type="EMBL" id="BPLR01003474">
    <property type="protein sequence ID" value="GIX85037.1"/>
    <property type="molecule type" value="Genomic_DNA"/>
</dbReference>
<dbReference type="Proteomes" id="UP001054945">
    <property type="component" value="Unassembled WGS sequence"/>
</dbReference>
<keyword evidence="4" id="KW-1185">Reference proteome</keyword>
<dbReference type="GO" id="GO:0035099">
    <property type="term" value="P:hemocyte migration"/>
    <property type="evidence" value="ECO:0007669"/>
    <property type="project" value="UniProtKB-ARBA"/>
</dbReference>
<dbReference type="GO" id="GO:0035006">
    <property type="term" value="P:melanization defense response"/>
    <property type="evidence" value="ECO:0007669"/>
    <property type="project" value="UniProtKB-ARBA"/>
</dbReference>
<protein>
    <submittedName>
        <fullName evidence="3">Uncharacterized protein</fullName>
    </submittedName>
</protein>